<dbReference type="CDD" id="cd07332">
    <property type="entry name" value="M48C_Oma1_like"/>
    <property type="match status" value="1"/>
</dbReference>
<dbReference type="RefSeq" id="WP_045777074.1">
    <property type="nucleotide sequence ID" value="NZ_LAJY01000591.1"/>
</dbReference>
<comment type="similarity">
    <text evidence="6">Belongs to the peptidase M48 family.</text>
</comment>
<keyword evidence="3 6" id="KW-0378">Hydrolase</keyword>
<feature type="domain" description="DUF7092" evidence="9">
    <location>
        <begin position="4"/>
        <end position="60"/>
    </location>
</feature>
<sequence>MTDFSAFYSDGKTAARRPVGLRIADETLEIIATDAPDNPISQWPRSAVRLRDDAAQIRRSGVVILAFGTEQVRLASTADLERLRPALPGLTGPDPKTRQERRATLQWLAGIAASLAALYFVLPWLAAWGAGFVPLAWQRAMGERAEADLTHALNRGGAPTVCADSETNDLARRAAVALAQVAGLAEAPSIRVYRIALPNAFALPGNRIVLTQGMLQRMQTPDQALAVLAHEVAHLAHADPLAAMIQHQGWGLAAQVLFGTGLVSGLAQVVPIFAYHRDLERRADAEGARYLAALGRPPQALADALHRLADGDSGGWLSTHPATDERAAALTALELPVSPHAPLTASPTEWRQLRAACGISLDLTVRVINM</sequence>
<dbReference type="GO" id="GO:0051603">
    <property type="term" value="P:proteolysis involved in protein catabolic process"/>
    <property type="evidence" value="ECO:0007669"/>
    <property type="project" value="TreeGrafter"/>
</dbReference>
<evidence type="ECO:0000256" key="5">
    <source>
        <dbReference type="ARBA" id="ARBA00023049"/>
    </source>
</evidence>
<reference evidence="10 11" key="1">
    <citation type="submission" date="2015-03" db="EMBL/GenBank/DDBJ databases">
        <title>Draft genome sequence of Elstera litoralis.</title>
        <authorList>
            <person name="Rahalkar M.C."/>
            <person name="Dhakephalkar P.K."/>
            <person name="Pore S.D."/>
            <person name="Arora P."/>
            <person name="Kapse N.G."/>
            <person name="Pandit P.S."/>
        </authorList>
    </citation>
    <scope>NUCLEOTIDE SEQUENCE [LARGE SCALE GENOMIC DNA]</scope>
    <source>
        <strain evidence="10 11">Dia-1</strain>
    </source>
</reference>
<dbReference type="AlphaFoldDB" id="A0A0F3INW5"/>
<keyword evidence="7" id="KW-0812">Transmembrane</keyword>
<organism evidence="10 11">
    <name type="scientific">Elstera litoralis</name>
    <dbReference type="NCBI Taxonomy" id="552518"/>
    <lineage>
        <taxon>Bacteria</taxon>
        <taxon>Pseudomonadati</taxon>
        <taxon>Pseudomonadota</taxon>
        <taxon>Alphaproteobacteria</taxon>
        <taxon>Rhodospirillales</taxon>
        <taxon>Rhodospirillaceae</taxon>
        <taxon>Elstera</taxon>
    </lineage>
</organism>
<keyword evidence="7" id="KW-1133">Transmembrane helix</keyword>
<dbReference type="Proteomes" id="UP000033774">
    <property type="component" value="Unassembled WGS sequence"/>
</dbReference>
<evidence type="ECO:0000313" key="11">
    <source>
        <dbReference type="Proteomes" id="UP000033774"/>
    </source>
</evidence>
<keyword evidence="4 6" id="KW-0862">Zinc</keyword>
<evidence type="ECO:0000256" key="4">
    <source>
        <dbReference type="ARBA" id="ARBA00022833"/>
    </source>
</evidence>
<dbReference type="Gene3D" id="3.30.2010.10">
    <property type="entry name" value="Metalloproteases ('zincins'), catalytic domain"/>
    <property type="match status" value="1"/>
</dbReference>
<evidence type="ECO:0000256" key="1">
    <source>
        <dbReference type="ARBA" id="ARBA00022670"/>
    </source>
</evidence>
<dbReference type="Pfam" id="PF01435">
    <property type="entry name" value="Peptidase_M48"/>
    <property type="match status" value="1"/>
</dbReference>
<evidence type="ECO:0000256" key="3">
    <source>
        <dbReference type="ARBA" id="ARBA00022801"/>
    </source>
</evidence>
<dbReference type="GO" id="GO:0046872">
    <property type="term" value="F:metal ion binding"/>
    <property type="evidence" value="ECO:0007669"/>
    <property type="project" value="UniProtKB-KW"/>
</dbReference>
<dbReference type="InterPro" id="IPR001915">
    <property type="entry name" value="Peptidase_M48"/>
</dbReference>
<evidence type="ECO:0000256" key="2">
    <source>
        <dbReference type="ARBA" id="ARBA00022723"/>
    </source>
</evidence>
<proteinExistence type="inferred from homology"/>
<evidence type="ECO:0000259" key="8">
    <source>
        <dbReference type="Pfam" id="PF01435"/>
    </source>
</evidence>
<evidence type="ECO:0000256" key="7">
    <source>
        <dbReference type="SAM" id="Phobius"/>
    </source>
</evidence>
<comment type="cofactor">
    <cofactor evidence="6">
        <name>Zn(2+)</name>
        <dbReference type="ChEBI" id="CHEBI:29105"/>
    </cofactor>
    <text evidence="6">Binds 1 zinc ion per subunit.</text>
</comment>
<evidence type="ECO:0000259" key="9">
    <source>
        <dbReference type="Pfam" id="PF23368"/>
    </source>
</evidence>
<comment type="caution">
    <text evidence="10">The sequence shown here is derived from an EMBL/GenBank/DDBJ whole genome shotgun (WGS) entry which is preliminary data.</text>
</comment>
<dbReference type="InterPro" id="IPR051156">
    <property type="entry name" value="Mito/Outer_Membr_Metalloprot"/>
</dbReference>
<gene>
    <name evidence="10" type="ORF">VZ95_17930</name>
</gene>
<evidence type="ECO:0000256" key="6">
    <source>
        <dbReference type="RuleBase" id="RU003983"/>
    </source>
</evidence>
<protein>
    <submittedName>
        <fullName evidence="10">Uncharacterized protein</fullName>
    </submittedName>
</protein>
<feature type="domain" description="Peptidase M48" evidence="8">
    <location>
        <begin position="176"/>
        <end position="333"/>
    </location>
</feature>
<keyword evidence="2" id="KW-0479">Metal-binding</keyword>
<evidence type="ECO:0000313" key="10">
    <source>
        <dbReference type="EMBL" id="KJV08420.1"/>
    </source>
</evidence>
<keyword evidence="11" id="KW-1185">Reference proteome</keyword>
<dbReference type="GO" id="GO:0004222">
    <property type="term" value="F:metalloendopeptidase activity"/>
    <property type="evidence" value="ECO:0007669"/>
    <property type="project" value="InterPro"/>
</dbReference>
<keyword evidence="1 6" id="KW-0645">Protease</keyword>
<keyword evidence="7" id="KW-0472">Membrane</keyword>
<keyword evidence="5 6" id="KW-0482">Metalloprotease</keyword>
<dbReference type="InterPro" id="IPR055518">
    <property type="entry name" value="DUF7092"/>
</dbReference>
<dbReference type="EMBL" id="LAJY01000591">
    <property type="protein sequence ID" value="KJV08420.1"/>
    <property type="molecule type" value="Genomic_DNA"/>
</dbReference>
<dbReference type="PANTHER" id="PTHR22726">
    <property type="entry name" value="METALLOENDOPEPTIDASE OMA1"/>
    <property type="match status" value="1"/>
</dbReference>
<feature type="transmembrane region" description="Helical" evidence="7">
    <location>
        <begin position="105"/>
        <end position="126"/>
    </location>
</feature>
<dbReference type="OrthoDB" id="9810445at2"/>
<name>A0A0F3INW5_9PROT</name>
<dbReference type="PANTHER" id="PTHR22726:SF1">
    <property type="entry name" value="METALLOENDOPEPTIDASE OMA1, MITOCHONDRIAL"/>
    <property type="match status" value="1"/>
</dbReference>
<dbReference type="Pfam" id="PF23368">
    <property type="entry name" value="DUF7092"/>
    <property type="match status" value="1"/>
</dbReference>
<accession>A0A0F3INW5</accession>
<dbReference type="GO" id="GO:0016020">
    <property type="term" value="C:membrane"/>
    <property type="evidence" value="ECO:0007669"/>
    <property type="project" value="TreeGrafter"/>
</dbReference>